<dbReference type="Proteomes" id="UP000239757">
    <property type="component" value="Unassembled WGS sequence"/>
</dbReference>
<organism evidence="2 3">
    <name type="scientific">Gossypium barbadense</name>
    <name type="common">Sea Island cotton</name>
    <name type="synonym">Hibiscus barbadensis</name>
    <dbReference type="NCBI Taxonomy" id="3634"/>
    <lineage>
        <taxon>Eukaryota</taxon>
        <taxon>Viridiplantae</taxon>
        <taxon>Streptophyta</taxon>
        <taxon>Embryophyta</taxon>
        <taxon>Tracheophyta</taxon>
        <taxon>Spermatophyta</taxon>
        <taxon>Magnoliopsida</taxon>
        <taxon>eudicotyledons</taxon>
        <taxon>Gunneridae</taxon>
        <taxon>Pentapetalae</taxon>
        <taxon>rosids</taxon>
        <taxon>malvids</taxon>
        <taxon>Malvales</taxon>
        <taxon>Malvaceae</taxon>
        <taxon>Malvoideae</taxon>
        <taxon>Gossypium</taxon>
    </lineage>
</organism>
<dbReference type="AlphaFoldDB" id="A0A2P5WF66"/>
<name>A0A2P5WF66_GOSBA</name>
<reference evidence="2 3" key="1">
    <citation type="submission" date="2015-01" db="EMBL/GenBank/DDBJ databases">
        <title>Genome of allotetraploid Gossypium barbadense reveals genomic plasticity and fiber elongation in cotton evolution.</title>
        <authorList>
            <person name="Chen X."/>
            <person name="Liu X."/>
            <person name="Zhao B."/>
            <person name="Zheng H."/>
            <person name="Hu Y."/>
            <person name="Lu G."/>
            <person name="Yang C."/>
            <person name="Chen J."/>
            <person name="Shan C."/>
            <person name="Zhang L."/>
            <person name="Zhou Y."/>
            <person name="Wang L."/>
            <person name="Guo W."/>
            <person name="Bai Y."/>
            <person name="Ruan J."/>
            <person name="Shangguan X."/>
            <person name="Mao Y."/>
            <person name="Jiang J."/>
            <person name="Zhu Y."/>
            <person name="Lei J."/>
            <person name="Kang H."/>
            <person name="Chen S."/>
            <person name="He X."/>
            <person name="Wang R."/>
            <person name="Wang Y."/>
            <person name="Chen J."/>
            <person name="Wang L."/>
            <person name="Yu S."/>
            <person name="Wang B."/>
            <person name="Wei J."/>
            <person name="Song S."/>
            <person name="Lu X."/>
            <person name="Gao Z."/>
            <person name="Gu W."/>
            <person name="Deng X."/>
            <person name="Ma D."/>
            <person name="Wang S."/>
            <person name="Liang W."/>
            <person name="Fang L."/>
            <person name="Cai C."/>
            <person name="Zhu X."/>
            <person name="Zhou B."/>
            <person name="Zhang Y."/>
            <person name="Chen Z."/>
            <person name="Xu S."/>
            <person name="Zhu R."/>
            <person name="Wang S."/>
            <person name="Zhang T."/>
            <person name="Zhao G."/>
        </authorList>
    </citation>
    <scope>NUCLEOTIDE SEQUENCE [LARGE SCALE GENOMIC DNA]</scope>
    <source>
        <strain evidence="3">cv. Xinhai21</strain>
        <tissue evidence="2">Leaf</tissue>
    </source>
</reference>
<sequence>MQQMHRAKAIEEMGCDARGEGDGGDGLRCTGRRRWRGWRGHSTTMQQMHRAKAIEEMGCDARGEGDGGDGLRCTGRRRWRGWVAMHRAKATNENI</sequence>
<dbReference type="EMBL" id="KZ667854">
    <property type="protein sequence ID" value="PPR89708.1"/>
    <property type="molecule type" value="Genomic_DNA"/>
</dbReference>
<gene>
    <name evidence="2" type="ORF">GOBAR_AA30975</name>
</gene>
<evidence type="ECO:0000313" key="3">
    <source>
        <dbReference type="Proteomes" id="UP000239757"/>
    </source>
</evidence>
<accession>A0A2P5WF66</accession>
<evidence type="ECO:0000313" key="2">
    <source>
        <dbReference type="EMBL" id="PPR89708.1"/>
    </source>
</evidence>
<feature type="region of interest" description="Disordered" evidence="1">
    <location>
        <begin position="1"/>
        <end position="26"/>
    </location>
</feature>
<protein>
    <submittedName>
        <fullName evidence="2">Uncharacterized protein</fullName>
    </submittedName>
</protein>
<evidence type="ECO:0000256" key="1">
    <source>
        <dbReference type="SAM" id="MobiDB-lite"/>
    </source>
</evidence>
<feature type="compositionally biased region" description="Basic and acidic residues" evidence="1">
    <location>
        <begin position="8"/>
        <end position="21"/>
    </location>
</feature>
<proteinExistence type="predicted"/>